<dbReference type="Proteomes" id="UP000186246">
    <property type="component" value="Unassembled WGS sequence"/>
</dbReference>
<accession>A0A1N7LI40</accession>
<evidence type="ECO:0000313" key="4">
    <source>
        <dbReference type="Proteomes" id="UP000186246"/>
    </source>
</evidence>
<dbReference type="AlphaFoldDB" id="A0A1N7LI40"/>
<proteinExistence type="predicted"/>
<gene>
    <name evidence="2" type="ORF">B0A70_02985</name>
    <name evidence="3" type="ORF">SAMN05421796_102338</name>
</gene>
<reference evidence="4" key="2">
    <citation type="submission" date="2017-01" db="EMBL/GenBank/DDBJ databases">
        <authorList>
            <person name="Varghese N."/>
            <person name="Submissions S."/>
        </authorList>
    </citation>
    <scope>NUCLEOTIDE SEQUENCE [LARGE SCALE GENOMIC DNA]</scope>
    <source>
        <strain evidence="4">DSM 21068</strain>
    </source>
</reference>
<reference evidence="3" key="3">
    <citation type="submission" date="2017-01" db="EMBL/GenBank/DDBJ databases">
        <authorList>
            <person name="Mah S.A."/>
            <person name="Swanson W.J."/>
            <person name="Moy G.W."/>
            <person name="Vacquier V.D."/>
        </authorList>
    </citation>
    <scope>NUCLEOTIDE SEQUENCE [LARGE SCALE GENOMIC DNA]</scope>
    <source>
        <strain evidence="3">DSM 21068</strain>
    </source>
</reference>
<evidence type="ECO:0008006" key="6">
    <source>
        <dbReference type="Google" id="ProtNLM"/>
    </source>
</evidence>
<dbReference type="Proteomes" id="UP000238314">
    <property type="component" value="Unassembled WGS sequence"/>
</dbReference>
<dbReference type="RefSeq" id="WP_076450851.1">
    <property type="nucleotide sequence ID" value="NZ_FTOJ01000002.1"/>
</dbReference>
<sequence length="139" mass="16091">MQNKLHFLTFFLFSIILSAQTLHIYGGSDQDEYLGCLNCDSYDKNSIWNSYGTYGNSYNTKSIWNSYGTYGNEYSSYSPWNNYASNPPIVVDKNGNFYGYLTVNSYKSQRANSSLASLLYEYHELIKKDVSGWYNKIFK</sequence>
<name>A0A1N7LI40_9FLAO</name>
<reference evidence="2 5" key="1">
    <citation type="submission" date="2016-11" db="EMBL/GenBank/DDBJ databases">
        <title>Whole genomes of Flavobacteriaceae.</title>
        <authorList>
            <person name="Stine C."/>
            <person name="Li C."/>
            <person name="Tadesse D."/>
        </authorList>
    </citation>
    <scope>NUCLEOTIDE SEQUENCE [LARGE SCALE GENOMIC DNA]</scope>
    <source>
        <strain evidence="2 5">DSM 21068</strain>
    </source>
</reference>
<dbReference type="OrthoDB" id="583214at2"/>
<organism evidence="3 4">
    <name type="scientific">Chryseobacterium piscicola</name>
    <dbReference type="NCBI Taxonomy" id="551459"/>
    <lineage>
        <taxon>Bacteria</taxon>
        <taxon>Pseudomonadati</taxon>
        <taxon>Bacteroidota</taxon>
        <taxon>Flavobacteriia</taxon>
        <taxon>Flavobacteriales</taxon>
        <taxon>Weeksellaceae</taxon>
        <taxon>Chryseobacterium group</taxon>
        <taxon>Chryseobacterium</taxon>
    </lineage>
</organism>
<dbReference type="EMBL" id="MUGO01000002">
    <property type="protein sequence ID" value="PQA97722.1"/>
    <property type="molecule type" value="Genomic_DNA"/>
</dbReference>
<evidence type="ECO:0000313" key="5">
    <source>
        <dbReference type="Proteomes" id="UP000238314"/>
    </source>
</evidence>
<evidence type="ECO:0000256" key="1">
    <source>
        <dbReference type="SAM" id="SignalP"/>
    </source>
</evidence>
<evidence type="ECO:0000313" key="2">
    <source>
        <dbReference type="EMBL" id="PQA97722.1"/>
    </source>
</evidence>
<dbReference type="EMBL" id="FTOJ01000002">
    <property type="protein sequence ID" value="SIS73463.1"/>
    <property type="molecule type" value="Genomic_DNA"/>
</dbReference>
<protein>
    <recommendedName>
        <fullName evidence="6">Glycyl-tRNA synthetase subunit alpha</fullName>
    </recommendedName>
</protein>
<keyword evidence="5" id="KW-1185">Reference proteome</keyword>
<keyword evidence="1" id="KW-0732">Signal</keyword>
<feature type="signal peptide" evidence="1">
    <location>
        <begin position="1"/>
        <end position="19"/>
    </location>
</feature>
<dbReference type="STRING" id="551459.SAMN05421796_102338"/>
<evidence type="ECO:0000313" key="3">
    <source>
        <dbReference type="EMBL" id="SIS73463.1"/>
    </source>
</evidence>
<feature type="chain" id="PRO_5044563763" description="Glycyl-tRNA synthetase subunit alpha" evidence="1">
    <location>
        <begin position="20"/>
        <end position="139"/>
    </location>
</feature>